<comment type="caution">
    <text evidence="1">The sequence shown here is derived from an EMBL/GenBank/DDBJ whole genome shotgun (WGS) entry which is preliminary data.</text>
</comment>
<proteinExistence type="predicted"/>
<dbReference type="Gene3D" id="3.40.50.1110">
    <property type="entry name" value="SGNH hydrolase"/>
    <property type="match status" value="1"/>
</dbReference>
<keyword evidence="2" id="KW-1185">Reference proteome</keyword>
<evidence type="ECO:0008006" key="3">
    <source>
        <dbReference type="Google" id="ProtNLM"/>
    </source>
</evidence>
<gene>
    <name evidence="1" type="ORF">B7P43_G17744</name>
</gene>
<name>A0A2J7QK20_9NEOP</name>
<evidence type="ECO:0000313" key="1">
    <source>
        <dbReference type="EMBL" id="PNF28933.1"/>
    </source>
</evidence>
<organism evidence="1 2">
    <name type="scientific">Cryptotermes secundus</name>
    <dbReference type="NCBI Taxonomy" id="105785"/>
    <lineage>
        <taxon>Eukaryota</taxon>
        <taxon>Metazoa</taxon>
        <taxon>Ecdysozoa</taxon>
        <taxon>Arthropoda</taxon>
        <taxon>Hexapoda</taxon>
        <taxon>Insecta</taxon>
        <taxon>Pterygota</taxon>
        <taxon>Neoptera</taxon>
        <taxon>Polyneoptera</taxon>
        <taxon>Dictyoptera</taxon>
        <taxon>Blattodea</taxon>
        <taxon>Blattoidea</taxon>
        <taxon>Termitoidae</taxon>
        <taxon>Kalotermitidae</taxon>
        <taxon>Cryptotermitinae</taxon>
        <taxon>Cryptotermes</taxon>
    </lineage>
</organism>
<dbReference type="SUPFAM" id="SSF52266">
    <property type="entry name" value="SGNH hydrolase"/>
    <property type="match status" value="1"/>
</dbReference>
<protein>
    <recommendedName>
        <fullName evidence="3">SGNH hydrolase-type esterase domain-containing protein</fullName>
    </recommendedName>
</protein>
<reference evidence="1 2" key="1">
    <citation type="submission" date="2017-12" db="EMBL/GenBank/DDBJ databases">
        <title>Hemimetabolous genomes reveal molecular basis of termite eusociality.</title>
        <authorList>
            <person name="Harrison M.C."/>
            <person name="Jongepier E."/>
            <person name="Robertson H.M."/>
            <person name="Arning N."/>
            <person name="Bitard-Feildel T."/>
            <person name="Chao H."/>
            <person name="Childers C.P."/>
            <person name="Dinh H."/>
            <person name="Doddapaneni H."/>
            <person name="Dugan S."/>
            <person name="Gowin J."/>
            <person name="Greiner C."/>
            <person name="Han Y."/>
            <person name="Hu H."/>
            <person name="Hughes D.S.T."/>
            <person name="Huylmans A.-K."/>
            <person name="Kemena C."/>
            <person name="Kremer L.P.M."/>
            <person name="Lee S.L."/>
            <person name="Lopez-Ezquerra A."/>
            <person name="Mallet L."/>
            <person name="Monroy-Kuhn J.M."/>
            <person name="Moser A."/>
            <person name="Murali S.C."/>
            <person name="Muzny D.M."/>
            <person name="Otani S."/>
            <person name="Piulachs M.-D."/>
            <person name="Poelchau M."/>
            <person name="Qu J."/>
            <person name="Schaub F."/>
            <person name="Wada-Katsumata A."/>
            <person name="Worley K.C."/>
            <person name="Xie Q."/>
            <person name="Ylla G."/>
            <person name="Poulsen M."/>
            <person name="Gibbs R.A."/>
            <person name="Schal C."/>
            <person name="Richards S."/>
            <person name="Belles X."/>
            <person name="Korb J."/>
            <person name="Bornberg-Bauer E."/>
        </authorList>
    </citation>
    <scope>NUCLEOTIDE SEQUENCE [LARGE SCALE GENOMIC DNA]</scope>
    <source>
        <tissue evidence="1">Whole body</tissue>
    </source>
</reference>
<evidence type="ECO:0000313" key="2">
    <source>
        <dbReference type="Proteomes" id="UP000235965"/>
    </source>
</evidence>
<dbReference type="InParanoid" id="A0A2J7QK20"/>
<sequence length="117" mass="13506">MKHYLNDQFQVSGYIKPGAGTKIILEQATKDVDNLLDKYFIICCGSNDIGRVKLSTVFNDFIEFIKTVTDTNVILLTVPYRLDLKRPNITLDKITNFNRKLLKLKKLFPHLSLMEIN</sequence>
<dbReference type="EMBL" id="NEVH01013281">
    <property type="protein sequence ID" value="PNF28933.1"/>
    <property type="molecule type" value="Genomic_DNA"/>
</dbReference>
<dbReference type="Proteomes" id="UP000235965">
    <property type="component" value="Unassembled WGS sequence"/>
</dbReference>
<dbReference type="AlphaFoldDB" id="A0A2J7QK20"/>
<accession>A0A2J7QK20</accession>
<dbReference type="InterPro" id="IPR036514">
    <property type="entry name" value="SGNH_hydro_sf"/>
</dbReference>